<dbReference type="GO" id="GO:0005524">
    <property type="term" value="F:ATP binding"/>
    <property type="evidence" value="ECO:0007669"/>
    <property type="project" value="InterPro"/>
</dbReference>
<dbReference type="GO" id="GO:0006431">
    <property type="term" value="P:methionyl-tRNA aminoacylation"/>
    <property type="evidence" value="ECO:0007669"/>
    <property type="project" value="InterPro"/>
</dbReference>
<dbReference type="Gene3D" id="2.40.50.140">
    <property type="entry name" value="Nucleic acid-binding proteins"/>
    <property type="match status" value="1"/>
</dbReference>
<accession>A0A1G2KQC5</accession>
<dbReference type="InterPro" id="IPR012340">
    <property type="entry name" value="NA-bd_OB-fold"/>
</dbReference>
<dbReference type="AlphaFoldDB" id="A0A1G2KQC5"/>
<proteinExistence type="predicted"/>
<evidence type="ECO:0000313" key="6">
    <source>
        <dbReference type="Proteomes" id="UP000177811"/>
    </source>
</evidence>
<dbReference type="GO" id="GO:0000049">
    <property type="term" value="F:tRNA binding"/>
    <property type="evidence" value="ECO:0007669"/>
    <property type="project" value="UniProtKB-UniRule"/>
</dbReference>
<comment type="caution">
    <text evidence="5">The sequence shown here is derived from an EMBL/GenBank/DDBJ whole genome shotgun (WGS) entry which is preliminary data.</text>
</comment>
<dbReference type="InterPro" id="IPR004495">
    <property type="entry name" value="Met-tRNA-synth_bsu_C"/>
</dbReference>
<dbReference type="InterPro" id="IPR051270">
    <property type="entry name" value="Tyrosine-tRNA_ligase_regulator"/>
</dbReference>
<evidence type="ECO:0000259" key="4">
    <source>
        <dbReference type="PROSITE" id="PS50886"/>
    </source>
</evidence>
<protein>
    <recommendedName>
        <fullName evidence="4">tRNA-binding domain-containing protein</fullName>
    </recommendedName>
</protein>
<sequence>MITFEEFKKIDLCVARVLHAERVDGSEKLIRLEVDAGDVSDADIEEARPAGTVRQIVAGIGLRYQPEELVGKNIIIVANLEPRTLMGQVSSGMLLAAAGDGPVLLTTAHDVAPGARIT</sequence>
<evidence type="ECO:0000256" key="2">
    <source>
        <dbReference type="ARBA" id="ARBA00022884"/>
    </source>
</evidence>
<feature type="domain" description="TRNA-binding" evidence="4">
    <location>
        <begin position="6"/>
        <end position="118"/>
    </location>
</feature>
<dbReference type="CDD" id="cd02800">
    <property type="entry name" value="tRNA_bind_EcMetRS_like"/>
    <property type="match status" value="1"/>
</dbReference>
<dbReference type="Proteomes" id="UP000177811">
    <property type="component" value="Unassembled WGS sequence"/>
</dbReference>
<gene>
    <name evidence="5" type="ORF">A3C16_02635</name>
</gene>
<dbReference type="EMBL" id="MHQL01000058">
    <property type="protein sequence ID" value="OHA01627.1"/>
    <property type="molecule type" value="Genomic_DNA"/>
</dbReference>
<dbReference type="PROSITE" id="PS50886">
    <property type="entry name" value="TRBD"/>
    <property type="match status" value="1"/>
</dbReference>
<evidence type="ECO:0000256" key="3">
    <source>
        <dbReference type="PROSITE-ProRule" id="PRU00209"/>
    </source>
</evidence>
<dbReference type="PANTHER" id="PTHR11586">
    <property type="entry name" value="TRNA-AMINOACYLATION COFACTOR ARC1 FAMILY MEMBER"/>
    <property type="match status" value="1"/>
</dbReference>
<evidence type="ECO:0000313" key="5">
    <source>
        <dbReference type="EMBL" id="OHA01627.1"/>
    </source>
</evidence>
<reference evidence="5 6" key="1">
    <citation type="journal article" date="2016" name="Nat. Commun.">
        <title>Thousands of microbial genomes shed light on interconnected biogeochemical processes in an aquifer system.</title>
        <authorList>
            <person name="Anantharaman K."/>
            <person name="Brown C.T."/>
            <person name="Hug L.A."/>
            <person name="Sharon I."/>
            <person name="Castelle C.J."/>
            <person name="Probst A.J."/>
            <person name="Thomas B.C."/>
            <person name="Singh A."/>
            <person name="Wilkins M.J."/>
            <person name="Karaoz U."/>
            <person name="Brodie E.L."/>
            <person name="Williams K.H."/>
            <person name="Hubbard S.S."/>
            <person name="Banfield J.F."/>
        </authorList>
    </citation>
    <scope>NUCLEOTIDE SEQUENCE [LARGE SCALE GENOMIC DNA]</scope>
</reference>
<name>A0A1G2KQC5_9BACT</name>
<evidence type="ECO:0000256" key="1">
    <source>
        <dbReference type="ARBA" id="ARBA00022555"/>
    </source>
</evidence>
<dbReference type="SUPFAM" id="SSF50249">
    <property type="entry name" value="Nucleic acid-binding proteins"/>
    <property type="match status" value="1"/>
</dbReference>
<keyword evidence="2 3" id="KW-0694">RNA-binding</keyword>
<dbReference type="InterPro" id="IPR002547">
    <property type="entry name" value="tRNA-bd_dom"/>
</dbReference>
<dbReference type="PANTHER" id="PTHR11586:SF37">
    <property type="entry name" value="TRNA-BINDING DOMAIN-CONTAINING PROTEIN"/>
    <property type="match status" value="1"/>
</dbReference>
<dbReference type="GO" id="GO:0004825">
    <property type="term" value="F:methionine-tRNA ligase activity"/>
    <property type="evidence" value="ECO:0007669"/>
    <property type="project" value="InterPro"/>
</dbReference>
<dbReference type="Pfam" id="PF01588">
    <property type="entry name" value="tRNA_bind"/>
    <property type="match status" value="1"/>
</dbReference>
<keyword evidence="1 3" id="KW-0820">tRNA-binding</keyword>
<organism evidence="5 6">
    <name type="scientific">Candidatus Sungbacteria bacterium RIFCSPHIGHO2_02_FULL_51_29</name>
    <dbReference type="NCBI Taxonomy" id="1802273"/>
    <lineage>
        <taxon>Bacteria</taxon>
        <taxon>Candidatus Sungiibacteriota</taxon>
    </lineage>
</organism>